<dbReference type="STRING" id="204669.Acid345_0981"/>
<accession>Q1IT16</accession>
<evidence type="ECO:0000313" key="2">
    <source>
        <dbReference type="Proteomes" id="UP000002432"/>
    </source>
</evidence>
<dbReference type="HOGENOM" id="CLU_935861_0_0_0"/>
<dbReference type="EMBL" id="CP000360">
    <property type="protein sequence ID" value="ABF39984.1"/>
    <property type="molecule type" value="Genomic_DNA"/>
</dbReference>
<dbReference type="InterPro" id="IPR029063">
    <property type="entry name" value="SAM-dependent_MTases_sf"/>
</dbReference>
<proteinExistence type="predicted"/>
<dbReference type="AlphaFoldDB" id="Q1IT16"/>
<dbReference type="Gene3D" id="3.40.50.150">
    <property type="entry name" value="Vaccinia Virus protein VP39"/>
    <property type="match status" value="1"/>
</dbReference>
<evidence type="ECO:0000313" key="1">
    <source>
        <dbReference type="EMBL" id="ABF39984.1"/>
    </source>
</evidence>
<dbReference type="eggNOG" id="COG2227">
    <property type="taxonomic scope" value="Bacteria"/>
</dbReference>
<name>Q1IT16_KORVE</name>
<dbReference type="SUPFAM" id="SSF53335">
    <property type="entry name" value="S-adenosyl-L-methionine-dependent methyltransferases"/>
    <property type="match status" value="1"/>
</dbReference>
<organism evidence="1 2">
    <name type="scientific">Koribacter versatilis (strain Ellin345)</name>
    <dbReference type="NCBI Taxonomy" id="204669"/>
    <lineage>
        <taxon>Bacteria</taxon>
        <taxon>Pseudomonadati</taxon>
        <taxon>Acidobacteriota</taxon>
        <taxon>Terriglobia</taxon>
        <taxon>Terriglobales</taxon>
        <taxon>Candidatus Korobacteraceae</taxon>
        <taxon>Candidatus Korobacter</taxon>
    </lineage>
</organism>
<dbReference type="Proteomes" id="UP000002432">
    <property type="component" value="Chromosome"/>
</dbReference>
<dbReference type="EnsemblBacteria" id="ABF39984">
    <property type="protein sequence ID" value="ABF39984"/>
    <property type="gene ID" value="Acid345_0981"/>
</dbReference>
<evidence type="ECO:0008006" key="3">
    <source>
        <dbReference type="Google" id="ProtNLM"/>
    </source>
</evidence>
<protein>
    <recommendedName>
        <fullName evidence="3">Methyltransferase type 12</fullName>
    </recommendedName>
</protein>
<dbReference type="Pfam" id="PF13489">
    <property type="entry name" value="Methyltransf_23"/>
    <property type="match status" value="1"/>
</dbReference>
<gene>
    <name evidence="1" type="ordered locus">Acid345_0981</name>
</gene>
<dbReference type="KEGG" id="aba:Acid345_0981"/>
<keyword evidence="2" id="KW-1185">Reference proteome</keyword>
<reference evidence="1 2" key="1">
    <citation type="journal article" date="2009" name="Appl. Environ. Microbiol.">
        <title>Three genomes from the phylum Acidobacteria provide insight into the lifestyles of these microorganisms in soils.</title>
        <authorList>
            <person name="Ward N.L."/>
            <person name="Challacombe J.F."/>
            <person name="Janssen P.H."/>
            <person name="Henrissat B."/>
            <person name="Coutinho P.M."/>
            <person name="Wu M."/>
            <person name="Xie G."/>
            <person name="Haft D.H."/>
            <person name="Sait M."/>
            <person name="Badger J."/>
            <person name="Barabote R.D."/>
            <person name="Bradley B."/>
            <person name="Brettin T.S."/>
            <person name="Brinkac L.M."/>
            <person name="Bruce D."/>
            <person name="Creasy T."/>
            <person name="Daugherty S.C."/>
            <person name="Davidsen T.M."/>
            <person name="DeBoy R.T."/>
            <person name="Detter J.C."/>
            <person name="Dodson R.J."/>
            <person name="Durkin A.S."/>
            <person name="Ganapathy A."/>
            <person name="Gwinn-Giglio M."/>
            <person name="Han C.S."/>
            <person name="Khouri H."/>
            <person name="Kiss H."/>
            <person name="Kothari S.P."/>
            <person name="Madupu R."/>
            <person name="Nelson K.E."/>
            <person name="Nelson W.C."/>
            <person name="Paulsen I."/>
            <person name="Penn K."/>
            <person name="Ren Q."/>
            <person name="Rosovitz M.J."/>
            <person name="Selengut J.D."/>
            <person name="Shrivastava S."/>
            <person name="Sullivan S.A."/>
            <person name="Tapia R."/>
            <person name="Thompson L.S."/>
            <person name="Watkins K.L."/>
            <person name="Yang Q."/>
            <person name="Yu C."/>
            <person name="Zafar N."/>
            <person name="Zhou L."/>
            <person name="Kuske C.R."/>
        </authorList>
    </citation>
    <scope>NUCLEOTIDE SEQUENCE [LARGE SCALE GENOMIC DNA]</scope>
    <source>
        <strain evidence="1 2">Ellin345</strain>
    </source>
</reference>
<sequence length="275" mass="31053">MVAPFLARRIWQRETFPVELSHCANCDFEFYNPRLELTEEMKLYHDYRESEYQKSRQETEPWYSEAFNKGLADEKRWTGRTGALGPVVKQALTGRKVASVLDFGGDRGELVDKLFPDAERFVYDISGVEPVAGVTALRSEEECKQRGFDVIVTSNLLEHVGFPLELMARINAIAAPNTLVLHDVPLESSLSAPMVARRVVQFGVLGVTRPKVAKSLMHGGWLRVMHEHVNYFSLKALNEMMRRAGWNVLSSGIYRIGAAPLGQPMLWNLSERAAV</sequence>